<accession>D8PUP4</accession>
<dbReference type="InterPro" id="IPR039535">
    <property type="entry name" value="ASST-like"/>
</dbReference>
<dbReference type="AlphaFoldDB" id="D8PUP4"/>
<keyword evidence="1" id="KW-0732">Signal</keyword>
<dbReference type="PANTHER" id="PTHR35340">
    <property type="entry name" value="PQQ ENZYME REPEAT PROTEIN-RELATED"/>
    <property type="match status" value="1"/>
</dbReference>
<dbReference type="HOGENOM" id="CLU_018249_2_0_1"/>
<dbReference type="OMA" id="HDARWIN"/>
<feature type="chain" id="PRO_5003120274" description="ASST-domain-containing protein" evidence="1">
    <location>
        <begin position="20"/>
        <end position="500"/>
    </location>
</feature>
<evidence type="ECO:0000313" key="2">
    <source>
        <dbReference type="EMBL" id="EFJ00614.1"/>
    </source>
</evidence>
<dbReference type="PANTHER" id="PTHR35340:SF5">
    <property type="entry name" value="ASST-DOMAIN-CONTAINING PROTEIN"/>
    <property type="match status" value="1"/>
</dbReference>
<reference evidence="2 3" key="1">
    <citation type="journal article" date="2010" name="Nat. Biotechnol.">
        <title>Genome sequence of the model mushroom Schizophyllum commune.</title>
        <authorList>
            <person name="Ohm R.A."/>
            <person name="de Jong J.F."/>
            <person name="Lugones L.G."/>
            <person name="Aerts A."/>
            <person name="Kothe E."/>
            <person name="Stajich J.E."/>
            <person name="de Vries R.P."/>
            <person name="Record E."/>
            <person name="Levasseur A."/>
            <person name="Baker S.E."/>
            <person name="Bartholomew K.A."/>
            <person name="Coutinho P.M."/>
            <person name="Erdmann S."/>
            <person name="Fowler T.J."/>
            <person name="Gathman A.C."/>
            <person name="Lombard V."/>
            <person name="Henrissat B."/>
            <person name="Knabe N."/>
            <person name="Kuees U."/>
            <person name="Lilly W.W."/>
            <person name="Lindquist E."/>
            <person name="Lucas S."/>
            <person name="Magnuson J.K."/>
            <person name="Piumi F."/>
            <person name="Raudaskoski M."/>
            <person name="Salamov A."/>
            <person name="Schmutz J."/>
            <person name="Schwarze F.W.M.R."/>
            <person name="vanKuyk P.A."/>
            <person name="Horton J.S."/>
            <person name="Grigoriev I.V."/>
            <person name="Woesten H.A.B."/>
        </authorList>
    </citation>
    <scope>NUCLEOTIDE SEQUENCE [LARGE SCALE GENOMIC DNA]</scope>
    <source>
        <strain evidence="3">H4-8 / FGSC 9210</strain>
    </source>
</reference>
<dbReference type="Pfam" id="PF14269">
    <property type="entry name" value="Arylsulfotran_2"/>
    <property type="match status" value="1"/>
</dbReference>
<dbReference type="InterPro" id="IPR053143">
    <property type="entry name" value="Arylsulfate_ST"/>
</dbReference>
<gene>
    <name evidence="2" type="ORF">SCHCODRAFT_106305</name>
</gene>
<proteinExistence type="predicted"/>
<protein>
    <recommendedName>
        <fullName evidence="4">ASST-domain-containing protein</fullName>
    </recommendedName>
</protein>
<dbReference type="Proteomes" id="UP000007431">
    <property type="component" value="Unassembled WGS sequence"/>
</dbReference>
<dbReference type="VEuPathDB" id="FungiDB:SCHCODRAFT_02603998"/>
<name>D8PUP4_SCHCM</name>
<dbReference type="OrthoDB" id="5427350at2759"/>
<evidence type="ECO:0000313" key="3">
    <source>
        <dbReference type="Proteomes" id="UP000007431"/>
    </source>
</evidence>
<evidence type="ECO:0008006" key="4">
    <source>
        <dbReference type="Google" id="ProtNLM"/>
    </source>
</evidence>
<dbReference type="InParanoid" id="D8PUP4"/>
<dbReference type="RefSeq" id="XP_003035516.1">
    <property type="nucleotide sequence ID" value="XM_003035470.1"/>
</dbReference>
<dbReference type="KEGG" id="scm:SCHCO_02603998"/>
<feature type="signal peptide" evidence="1">
    <location>
        <begin position="1"/>
        <end position="19"/>
    </location>
</feature>
<dbReference type="eggNOG" id="ENOG502QPU9">
    <property type="taxonomic scope" value="Eukaryota"/>
</dbReference>
<evidence type="ECO:0000256" key="1">
    <source>
        <dbReference type="SAM" id="SignalP"/>
    </source>
</evidence>
<keyword evidence="3" id="KW-1185">Reference proteome</keyword>
<feature type="non-terminal residue" evidence="2">
    <location>
        <position position="500"/>
    </location>
</feature>
<dbReference type="GeneID" id="9586940"/>
<organism evidence="3">
    <name type="scientific">Schizophyllum commune (strain H4-8 / FGSC 9210)</name>
    <name type="common">Split gill fungus</name>
    <dbReference type="NCBI Taxonomy" id="578458"/>
    <lineage>
        <taxon>Eukaryota</taxon>
        <taxon>Fungi</taxon>
        <taxon>Dikarya</taxon>
        <taxon>Basidiomycota</taxon>
        <taxon>Agaricomycotina</taxon>
        <taxon>Agaricomycetes</taxon>
        <taxon>Agaricomycetidae</taxon>
        <taxon>Agaricales</taxon>
        <taxon>Schizophyllaceae</taxon>
        <taxon>Schizophyllum</taxon>
    </lineage>
</organism>
<sequence>MIFSLAVLALPAFIRSSVAERAFNQSAEYDSGALGLSPTQQFVAATDYKPVQLNYQLPVNDSTVDKLSSGLLFFAPQGSDVEQVGPLIIKQDGTVVWSGAEYASPSFHVEKYLGEDHIILWQGDFQVGGYGYGRWIVLNNKYEVVANYSTVGLLNDTNSDLHDSHIYDGVLATMTAYLPQPHDLSKYGGPSDGYIASAVVQEINITSNEVLFSWDSLDHVDPADCYYPLPEGYGTNSSKPWDYFHINAIDKDAAGNYLISSRYCHTLFYLDGSSGDILWRLGGKNSTFTIGEGADFQWQHDCRWRSNNTISLFDNAGKEGEEDAPYSRGLLLEVDFEAKSVELVKEFIPWNKTVSHSQGNAQFLPNGNVVIGWGQQPYFQEFDSDTNPLWEIHFGIGDVEAYRAFRFNWTAQPSTPPSFAIVGDSSNRTGYAWWNGATELASWELFGSSGSDAVSLVNTSRTDFETPIVYDSWDQYSSYKVVALDSQGQVLGTSDDISPL</sequence>
<dbReference type="EMBL" id="GL377303">
    <property type="protein sequence ID" value="EFJ00614.1"/>
    <property type="molecule type" value="Genomic_DNA"/>
</dbReference>